<accession>A0ABR3A9G0</accession>
<sequence>MNTKFSLILALISVNRESHSSSAIIGLSKEVSIPVASAAVIRRQGTGTQFITGPCKSDAECGSGCCAFTTGKCAGAIVALERDGGCGFGNPTPNDDAARKLRGQPPRAPGDVFVPPGGATAPPANNGGAGGAAGSGKPAGTQFITGPCGNDGECDSGCCGFKTGKCAGAIVALERDGGCGFGNPAPNDDAARKLRGQPPRAANDPFTPPGGAAAPPANNGGAGGAAGSGKPPGTQFVTGPCANDGECDSGCCGFRTGKCAGAIIAQERDGGCGFGNPTPNDDAARKLRGQARRSVEARQEAGTQFVTGPCTADAECETGCCGFKTGKCAGAILALQRDGGCGFGNATPNDDAARKLRGQPPRAPGDVFVPAGGAPAAPPANNGAATGGAVGGVRPPGSQTITQPCASDAECDTACCGFNTGICAGPRVAQVRDGGCGFGNATPNDDAVRRARSQA</sequence>
<evidence type="ECO:0000313" key="3">
    <source>
        <dbReference type="Proteomes" id="UP001437256"/>
    </source>
</evidence>
<gene>
    <name evidence="2" type="ORF">AAF712_003282</name>
</gene>
<reference evidence="2 3" key="1">
    <citation type="submission" date="2024-05" db="EMBL/GenBank/DDBJ databases">
        <title>A draft genome resource for the thread blight pathogen Marasmius tenuissimus strain MS-2.</title>
        <authorList>
            <person name="Yulfo-Soto G.E."/>
            <person name="Baruah I.K."/>
            <person name="Amoako-Attah I."/>
            <person name="Bukari Y."/>
            <person name="Meinhardt L.W."/>
            <person name="Bailey B.A."/>
            <person name="Cohen S.P."/>
        </authorList>
    </citation>
    <scope>NUCLEOTIDE SEQUENCE [LARGE SCALE GENOMIC DNA]</scope>
    <source>
        <strain evidence="2 3">MS-2</strain>
    </source>
</reference>
<organism evidence="2 3">
    <name type="scientific">Marasmius tenuissimus</name>
    <dbReference type="NCBI Taxonomy" id="585030"/>
    <lineage>
        <taxon>Eukaryota</taxon>
        <taxon>Fungi</taxon>
        <taxon>Dikarya</taxon>
        <taxon>Basidiomycota</taxon>
        <taxon>Agaricomycotina</taxon>
        <taxon>Agaricomycetes</taxon>
        <taxon>Agaricomycetidae</taxon>
        <taxon>Agaricales</taxon>
        <taxon>Marasmiineae</taxon>
        <taxon>Marasmiaceae</taxon>
        <taxon>Marasmius</taxon>
    </lineage>
</organism>
<dbReference type="EMBL" id="JBBXMP010000011">
    <property type="protein sequence ID" value="KAL0069624.1"/>
    <property type="molecule type" value="Genomic_DNA"/>
</dbReference>
<evidence type="ECO:0000313" key="2">
    <source>
        <dbReference type="EMBL" id="KAL0069624.1"/>
    </source>
</evidence>
<evidence type="ECO:0000256" key="1">
    <source>
        <dbReference type="SAM" id="MobiDB-lite"/>
    </source>
</evidence>
<feature type="compositionally biased region" description="Low complexity" evidence="1">
    <location>
        <begin position="209"/>
        <end position="219"/>
    </location>
</feature>
<feature type="region of interest" description="Disordered" evidence="1">
    <location>
        <begin position="374"/>
        <end position="395"/>
    </location>
</feature>
<name>A0ABR3A9G0_9AGAR</name>
<proteinExistence type="predicted"/>
<dbReference type="Proteomes" id="UP001437256">
    <property type="component" value="Unassembled WGS sequence"/>
</dbReference>
<feature type="region of interest" description="Disordered" evidence="1">
    <location>
        <begin position="96"/>
        <end position="136"/>
    </location>
</feature>
<keyword evidence="3" id="KW-1185">Reference proteome</keyword>
<feature type="region of interest" description="Disordered" evidence="1">
    <location>
        <begin position="189"/>
        <end position="230"/>
    </location>
</feature>
<feature type="compositionally biased region" description="Low complexity" evidence="1">
    <location>
        <begin position="115"/>
        <end position="126"/>
    </location>
</feature>
<comment type="caution">
    <text evidence="2">The sequence shown here is derived from an EMBL/GenBank/DDBJ whole genome shotgun (WGS) entry which is preliminary data.</text>
</comment>
<feature type="compositionally biased region" description="Low complexity" evidence="1">
    <location>
        <begin position="374"/>
        <end position="384"/>
    </location>
</feature>
<protein>
    <recommendedName>
        <fullName evidence="4">Biotrophy-associated secreted protein 2</fullName>
    </recommendedName>
</protein>
<evidence type="ECO:0008006" key="4">
    <source>
        <dbReference type="Google" id="ProtNLM"/>
    </source>
</evidence>